<feature type="chain" id="PRO_5038474883" description="SH3 domain-containing protein" evidence="1">
    <location>
        <begin position="25"/>
        <end position="126"/>
    </location>
</feature>
<feature type="signal peptide" evidence="1">
    <location>
        <begin position="1"/>
        <end position="24"/>
    </location>
</feature>
<proteinExistence type="predicted"/>
<name>A0A7Y6M4U9_9ACTN</name>
<evidence type="ECO:0008006" key="4">
    <source>
        <dbReference type="Google" id="ProtNLM"/>
    </source>
</evidence>
<protein>
    <recommendedName>
        <fullName evidence="4">SH3 domain-containing protein</fullName>
    </recommendedName>
</protein>
<dbReference type="RefSeq" id="WP_175591082.1">
    <property type="nucleotide sequence ID" value="NZ_JABWGN010000007.1"/>
</dbReference>
<keyword evidence="1" id="KW-0732">Signal</keyword>
<dbReference type="EMBL" id="JABWGN010000007">
    <property type="protein sequence ID" value="NUW33649.1"/>
    <property type="molecule type" value="Genomic_DNA"/>
</dbReference>
<dbReference type="AlphaFoldDB" id="A0A7Y6M4U9"/>
<evidence type="ECO:0000313" key="3">
    <source>
        <dbReference type="Proteomes" id="UP000586042"/>
    </source>
</evidence>
<comment type="caution">
    <text evidence="2">The sequence shown here is derived from an EMBL/GenBank/DDBJ whole genome shotgun (WGS) entry which is preliminary data.</text>
</comment>
<keyword evidence="3" id="KW-1185">Reference proteome</keyword>
<gene>
    <name evidence="2" type="ORF">HTZ77_19740</name>
</gene>
<organism evidence="2 3">
    <name type="scientific">Nonomuraea montanisoli</name>
    <dbReference type="NCBI Taxonomy" id="2741721"/>
    <lineage>
        <taxon>Bacteria</taxon>
        <taxon>Bacillati</taxon>
        <taxon>Actinomycetota</taxon>
        <taxon>Actinomycetes</taxon>
        <taxon>Streptosporangiales</taxon>
        <taxon>Streptosporangiaceae</taxon>
        <taxon>Nonomuraea</taxon>
    </lineage>
</organism>
<evidence type="ECO:0000313" key="2">
    <source>
        <dbReference type="EMBL" id="NUW33649.1"/>
    </source>
</evidence>
<dbReference type="Proteomes" id="UP000586042">
    <property type="component" value="Unassembled WGS sequence"/>
</dbReference>
<sequence length="126" mass="13234">MSKLFTLLATVVTTASLAALPLSATPVSAQSVTRGDVRQGAACRSLQVIGSKIAIRDFPFVNGLVVRSVPRGTILSTCEFVRGSGANSYPSKCGLRGADWYKVRSGRVSLIGSPFGYVPATCVRVL</sequence>
<reference evidence="2 3" key="1">
    <citation type="submission" date="2020-06" db="EMBL/GenBank/DDBJ databases">
        <title>Nonomuraea sp. SMC257, a novel actinomycete isolated from soil.</title>
        <authorList>
            <person name="Chanama M."/>
        </authorList>
    </citation>
    <scope>NUCLEOTIDE SEQUENCE [LARGE SCALE GENOMIC DNA]</scope>
    <source>
        <strain evidence="2 3">SMC257</strain>
    </source>
</reference>
<evidence type="ECO:0000256" key="1">
    <source>
        <dbReference type="SAM" id="SignalP"/>
    </source>
</evidence>
<accession>A0A7Y6M4U9</accession>